<dbReference type="InterPro" id="IPR007112">
    <property type="entry name" value="Expansin/allergen_DPBB_dom"/>
</dbReference>
<dbReference type="Gene3D" id="2.40.40.10">
    <property type="entry name" value="RlpA-like domain"/>
    <property type="match status" value="1"/>
</dbReference>
<evidence type="ECO:0000313" key="5">
    <source>
        <dbReference type="EMBL" id="PON56023.1"/>
    </source>
</evidence>
<name>A0A2P5C4N9_PARAD</name>
<dbReference type="PROSITE" id="PS50842">
    <property type="entry name" value="EXPANSIN_EG45"/>
    <property type="match status" value="1"/>
</dbReference>
<evidence type="ECO:0000256" key="3">
    <source>
        <dbReference type="ARBA" id="ARBA00022729"/>
    </source>
</evidence>
<gene>
    <name evidence="5" type="ORF">PanWU01x14_183820</name>
</gene>
<keyword evidence="2" id="KW-0964">Secreted</keyword>
<dbReference type="PANTHER" id="PTHR47295">
    <property type="entry name" value="EG45-LIKE DOMAIN CONTAINING PROTEIN 1-RELATED"/>
    <property type="match status" value="1"/>
</dbReference>
<organism evidence="5 6">
    <name type="scientific">Parasponia andersonii</name>
    <name type="common">Sponia andersonii</name>
    <dbReference type="NCBI Taxonomy" id="3476"/>
    <lineage>
        <taxon>Eukaryota</taxon>
        <taxon>Viridiplantae</taxon>
        <taxon>Streptophyta</taxon>
        <taxon>Embryophyta</taxon>
        <taxon>Tracheophyta</taxon>
        <taxon>Spermatophyta</taxon>
        <taxon>Magnoliopsida</taxon>
        <taxon>eudicotyledons</taxon>
        <taxon>Gunneridae</taxon>
        <taxon>Pentapetalae</taxon>
        <taxon>rosids</taxon>
        <taxon>fabids</taxon>
        <taxon>Rosales</taxon>
        <taxon>Cannabaceae</taxon>
        <taxon>Parasponia</taxon>
    </lineage>
</organism>
<dbReference type="EMBL" id="JXTB01000175">
    <property type="protein sequence ID" value="PON56023.1"/>
    <property type="molecule type" value="Genomic_DNA"/>
</dbReference>
<evidence type="ECO:0000256" key="2">
    <source>
        <dbReference type="ARBA" id="ARBA00022525"/>
    </source>
</evidence>
<dbReference type="Pfam" id="PF03330">
    <property type="entry name" value="DPBB_1"/>
    <property type="match status" value="1"/>
</dbReference>
<dbReference type="InterPro" id="IPR044206">
    <property type="entry name" value="EGC1/2"/>
</dbReference>
<reference evidence="6" key="1">
    <citation type="submission" date="2016-06" db="EMBL/GenBank/DDBJ databases">
        <title>Parallel loss of symbiosis genes in relatives of nitrogen-fixing non-legume Parasponia.</title>
        <authorList>
            <person name="Van Velzen R."/>
            <person name="Holmer R."/>
            <person name="Bu F."/>
            <person name="Rutten L."/>
            <person name="Van Zeijl A."/>
            <person name="Liu W."/>
            <person name="Santuari L."/>
            <person name="Cao Q."/>
            <person name="Sharma T."/>
            <person name="Shen D."/>
            <person name="Roswanjaya Y."/>
            <person name="Wardhani T."/>
            <person name="Kalhor M.S."/>
            <person name="Jansen J."/>
            <person name="Van den Hoogen J."/>
            <person name="Gungor B."/>
            <person name="Hartog M."/>
            <person name="Hontelez J."/>
            <person name="Verver J."/>
            <person name="Yang W.-C."/>
            <person name="Schijlen E."/>
            <person name="Repin R."/>
            <person name="Schilthuizen M."/>
            <person name="Schranz E."/>
            <person name="Heidstra R."/>
            <person name="Miyata K."/>
            <person name="Fedorova E."/>
            <person name="Kohlen W."/>
            <person name="Bisseling T."/>
            <person name="Smit S."/>
            <person name="Geurts R."/>
        </authorList>
    </citation>
    <scope>NUCLEOTIDE SEQUENCE [LARGE SCALE GENOMIC DNA]</scope>
    <source>
        <strain evidence="6">cv. WU1-14</strain>
    </source>
</reference>
<comment type="caution">
    <text evidence="5">The sequence shown here is derived from an EMBL/GenBank/DDBJ whole genome shotgun (WGS) entry which is preliminary data.</text>
</comment>
<comment type="subcellular location">
    <subcellularLocation>
        <location evidence="1">Secreted</location>
    </subcellularLocation>
</comment>
<dbReference type="PANTHER" id="PTHR47295:SF10">
    <property type="entry name" value="EG45-LIKE DOMAIN CONTAINING PROTEIN"/>
    <property type="match status" value="1"/>
</dbReference>
<keyword evidence="3" id="KW-0732">Signal</keyword>
<evidence type="ECO:0000256" key="1">
    <source>
        <dbReference type="ARBA" id="ARBA00004613"/>
    </source>
</evidence>
<dbReference type="OrthoDB" id="406505at2759"/>
<evidence type="ECO:0000313" key="6">
    <source>
        <dbReference type="Proteomes" id="UP000237105"/>
    </source>
</evidence>
<dbReference type="CDD" id="cd22269">
    <property type="entry name" value="DPBB_EG45-like"/>
    <property type="match status" value="1"/>
</dbReference>
<dbReference type="AlphaFoldDB" id="A0A2P5C4N9"/>
<sequence>MRAASACYGYQRNGVMIAAASSVLWNNKAACGRRYRIRCIGAVNHGASQDYQPCKGQSVVVKIVDYCPRGCASTIDLSKEAFSTIANTAAGKIRIEYTQV</sequence>
<dbReference type="InterPro" id="IPR009009">
    <property type="entry name" value="RlpA-like_DPBB"/>
</dbReference>
<dbReference type="GO" id="GO:0048046">
    <property type="term" value="C:apoplast"/>
    <property type="evidence" value="ECO:0007669"/>
    <property type="project" value="InterPro"/>
</dbReference>
<dbReference type="SMART" id="SM00837">
    <property type="entry name" value="DPBB_1"/>
    <property type="match status" value="1"/>
</dbReference>
<keyword evidence="6" id="KW-1185">Reference proteome</keyword>
<dbReference type="FunFam" id="2.40.40.10:FF:000005">
    <property type="entry name" value="Barwin-related endoglucanase"/>
    <property type="match status" value="1"/>
</dbReference>
<dbReference type="Proteomes" id="UP000237105">
    <property type="component" value="Unassembled WGS sequence"/>
</dbReference>
<dbReference type="InterPro" id="IPR036908">
    <property type="entry name" value="RlpA-like_sf"/>
</dbReference>
<protein>
    <submittedName>
        <fullName evidence="5">Expansin</fullName>
    </submittedName>
</protein>
<accession>A0A2P5C4N9</accession>
<evidence type="ECO:0000259" key="4">
    <source>
        <dbReference type="PROSITE" id="PS50842"/>
    </source>
</evidence>
<dbReference type="GO" id="GO:0009627">
    <property type="term" value="P:systemic acquired resistance"/>
    <property type="evidence" value="ECO:0007669"/>
    <property type="project" value="InterPro"/>
</dbReference>
<feature type="domain" description="Expansin-like EG45" evidence="4">
    <location>
        <begin position="1"/>
        <end position="100"/>
    </location>
</feature>
<dbReference type="SUPFAM" id="SSF50685">
    <property type="entry name" value="Barwin-like endoglucanases"/>
    <property type="match status" value="1"/>
</dbReference>
<proteinExistence type="predicted"/>